<keyword evidence="3" id="KW-1185">Reference proteome</keyword>
<dbReference type="AlphaFoldDB" id="A0A7W9CSN6"/>
<dbReference type="Gene3D" id="2.30.30.240">
    <property type="entry name" value="PRC-barrel domain"/>
    <property type="match status" value="1"/>
</dbReference>
<dbReference type="InterPro" id="IPR011033">
    <property type="entry name" value="PRC_barrel-like_sf"/>
</dbReference>
<organism evidence="2 3">
    <name type="scientific">Prosthecomicrobium pneumaticum</name>
    <dbReference type="NCBI Taxonomy" id="81895"/>
    <lineage>
        <taxon>Bacteria</taxon>
        <taxon>Pseudomonadati</taxon>
        <taxon>Pseudomonadota</taxon>
        <taxon>Alphaproteobacteria</taxon>
        <taxon>Hyphomicrobiales</taxon>
        <taxon>Kaistiaceae</taxon>
        <taxon>Prosthecomicrobium</taxon>
    </lineage>
</organism>
<proteinExistence type="predicted"/>
<evidence type="ECO:0000259" key="1">
    <source>
        <dbReference type="Pfam" id="PF05239"/>
    </source>
</evidence>
<gene>
    <name evidence="2" type="ORF">GGQ63_000019</name>
</gene>
<name>A0A7W9CSN6_9HYPH</name>
<sequence length="122" mass="13732">MAHYHETSTLIGADKVEGTDVYNTAGEHLGTIHEIMIDKTSGKVAYAVMSFGGFLGMGEKYHPLPWSTLTYDVNQAGYVVNLSKQQLQDAPVFDEDEETFLSDRAYEKRVHDYYGTTPYWGL</sequence>
<comment type="caution">
    <text evidence="2">The sequence shown here is derived from an EMBL/GenBank/DDBJ whole genome shotgun (WGS) entry which is preliminary data.</text>
</comment>
<dbReference type="PANTHER" id="PTHR36505:SF1">
    <property type="entry name" value="BLR1072 PROTEIN"/>
    <property type="match status" value="1"/>
</dbReference>
<dbReference type="InterPro" id="IPR027275">
    <property type="entry name" value="PRC-brl_dom"/>
</dbReference>
<dbReference type="EMBL" id="JACHOO010000001">
    <property type="protein sequence ID" value="MBB5750976.1"/>
    <property type="molecule type" value="Genomic_DNA"/>
</dbReference>
<dbReference type="RefSeq" id="WP_183851569.1">
    <property type="nucleotide sequence ID" value="NZ_JACHOO010000001.1"/>
</dbReference>
<dbReference type="Proteomes" id="UP000523821">
    <property type="component" value="Unassembled WGS sequence"/>
</dbReference>
<dbReference type="PANTHER" id="PTHR36505">
    <property type="entry name" value="BLR1072 PROTEIN"/>
    <property type="match status" value="1"/>
</dbReference>
<dbReference type="SUPFAM" id="SSF50346">
    <property type="entry name" value="PRC-barrel domain"/>
    <property type="match status" value="1"/>
</dbReference>
<feature type="domain" description="PRC-barrel" evidence="1">
    <location>
        <begin position="11"/>
        <end position="85"/>
    </location>
</feature>
<evidence type="ECO:0000313" key="3">
    <source>
        <dbReference type="Proteomes" id="UP000523821"/>
    </source>
</evidence>
<accession>A0A7W9CSN6</accession>
<protein>
    <submittedName>
        <fullName evidence="2">Sporulation protein YlmC with PRC-barrel domain</fullName>
    </submittedName>
</protein>
<reference evidence="2 3" key="1">
    <citation type="submission" date="2020-08" db="EMBL/GenBank/DDBJ databases">
        <title>Genomic Encyclopedia of Type Strains, Phase IV (KMG-IV): sequencing the most valuable type-strain genomes for metagenomic binning, comparative biology and taxonomic classification.</title>
        <authorList>
            <person name="Goeker M."/>
        </authorList>
    </citation>
    <scope>NUCLEOTIDE SEQUENCE [LARGE SCALE GENOMIC DNA]</scope>
    <source>
        <strain evidence="2 3">DSM 16268</strain>
    </source>
</reference>
<dbReference type="Pfam" id="PF05239">
    <property type="entry name" value="PRC"/>
    <property type="match status" value="1"/>
</dbReference>
<evidence type="ECO:0000313" key="2">
    <source>
        <dbReference type="EMBL" id="MBB5750976.1"/>
    </source>
</evidence>